<evidence type="ECO:0000313" key="8">
    <source>
        <dbReference type="Proteomes" id="UP001175261"/>
    </source>
</evidence>
<feature type="binding site" evidence="6">
    <location>
        <position position="134"/>
    </location>
    <ligand>
        <name>Mg(2+)</name>
        <dbReference type="ChEBI" id="CHEBI:18420"/>
        <label>1</label>
        <note>catalytic</note>
    </ligand>
</feature>
<evidence type="ECO:0000256" key="2">
    <source>
        <dbReference type="ARBA" id="ARBA00009759"/>
    </source>
</evidence>
<dbReference type="Proteomes" id="UP001175261">
    <property type="component" value="Unassembled WGS sequence"/>
</dbReference>
<feature type="binding site" evidence="6">
    <location>
        <position position="137"/>
    </location>
    <ligand>
        <name>Mg(2+)</name>
        <dbReference type="ChEBI" id="CHEBI:18420"/>
        <label>1</label>
        <note>catalytic</note>
    </ligand>
</feature>
<evidence type="ECO:0000256" key="5">
    <source>
        <dbReference type="ARBA" id="ARBA00022842"/>
    </source>
</evidence>
<dbReference type="GO" id="GO:0000103">
    <property type="term" value="P:sulfate assimilation"/>
    <property type="evidence" value="ECO:0007669"/>
    <property type="project" value="TreeGrafter"/>
</dbReference>
<dbReference type="Gene3D" id="3.40.190.80">
    <property type="match status" value="1"/>
</dbReference>
<feature type="binding site" evidence="6">
    <location>
        <position position="70"/>
    </location>
    <ligand>
        <name>Mg(2+)</name>
        <dbReference type="ChEBI" id="CHEBI:18420"/>
        <label>1</label>
        <note>catalytic</note>
    </ligand>
</feature>
<dbReference type="GO" id="GO:0046872">
    <property type="term" value="F:metal ion binding"/>
    <property type="evidence" value="ECO:0007669"/>
    <property type="project" value="UniProtKB-KW"/>
</dbReference>
<reference evidence="7" key="1">
    <citation type="submission" date="2022-10" db="EMBL/GenBank/DDBJ databases">
        <title>Determination and structural analysis of whole genome sequence of Sarocladium strictum F4-1.</title>
        <authorList>
            <person name="Hu L."/>
            <person name="Jiang Y."/>
        </authorList>
    </citation>
    <scope>NUCLEOTIDE SEQUENCE</scope>
    <source>
        <strain evidence="7">F4-1</strain>
    </source>
</reference>
<dbReference type="GO" id="GO:0008441">
    <property type="term" value="F:3'(2'),5'-bisphosphate nucleotidase activity"/>
    <property type="evidence" value="ECO:0007669"/>
    <property type="project" value="TreeGrafter"/>
</dbReference>
<dbReference type="EMBL" id="JAPDFR010000003">
    <property type="protein sequence ID" value="KAK0388143.1"/>
    <property type="molecule type" value="Genomic_DNA"/>
</dbReference>
<name>A0AA39L8L6_SARSR</name>
<accession>A0AA39L8L6</accession>
<evidence type="ECO:0000313" key="7">
    <source>
        <dbReference type="EMBL" id="KAK0388143.1"/>
    </source>
</evidence>
<dbReference type="PANTHER" id="PTHR43200">
    <property type="entry name" value="PHOSPHATASE"/>
    <property type="match status" value="1"/>
</dbReference>
<feature type="binding site" evidence="6">
    <location>
        <position position="292"/>
    </location>
    <ligand>
        <name>Mg(2+)</name>
        <dbReference type="ChEBI" id="CHEBI:18420"/>
        <label>1</label>
        <note>catalytic</note>
    </ligand>
</feature>
<gene>
    <name evidence="7" type="ORF">NLU13_4388</name>
</gene>
<evidence type="ECO:0008006" key="9">
    <source>
        <dbReference type="Google" id="ProtNLM"/>
    </source>
</evidence>
<sequence length="364" mass="39747">MDNGFEKELEIAFGVLQQASKLSQHLVNSKDKGAITKNDQSPVTIADFAIQALLASTFKDAFPEDTFVGEEDSGKMRQDLLLLESVWELLQWLSEDEDTARLCKLPASRQDMCDLIDQCGKSSPAVEGRTWIFDPIDGTKAFVSGHLYAINIGFLVDGEQTLGAVGCPNLSIDAKAPLRNEDVDPEGKGCIVYAVKGHGAFVRPLTDSETPPRRLSVHSITKTEDLRFVSCLRHVDSALPGLHGTIAQHLGAPAPTCDLIAWVLRWVSLAMGFGNATVWIYKDRKRCGKVWDHAGAMLLFEEAGGMITCALGHKISLKSGRLMDQNFGFVAGPKGEVFDELLATTRKAIRDAGHGLWLEEKGPL</sequence>
<proteinExistence type="inferred from homology"/>
<organism evidence="7 8">
    <name type="scientific">Sarocladium strictum</name>
    <name type="common">Black bundle disease fungus</name>
    <name type="synonym">Acremonium strictum</name>
    <dbReference type="NCBI Taxonomy" id="5046"/>
    <lineage>
        <taxon>Eukaryota</taxon>
        <taxon>Fungi</taxon>
        <taxon>Dikarya</taxon>
        <taxon>Ascomycota</taxon>
        <taxon>Pezizomycotina</taxon>
        <taxon>Sordariomycetes</taxon>
        <taxon>Hypocreomycetidae</taxon>
        <taxon>Hypocreales</taxon>
        <taxon>Sarocladiaceae</taxon>
        <taxon>Sarocladium</taxon>
    </lineage>
</organism>
<keyword evidence="4" id="KW-0378">Hydrolase</keyword>
<keyword evidence="5 6" id="KW-0460">Magnesium</keyword>
<comment type="similarity">
    <text evidence="2">Belongs to the inositol monophosphatase superfamily.</text>
</comment>
<evidence type="ECO:0000256" key="6">
    <source>
        <dbReference type="PIRSR" id="PIRSR600760-2"/>
    </source>
</evidence>
<dbReference type="AlphaFoldDB" id="A0AA39L8L6"/>
<dbReference type="Pfam" id="PF00459">
    <property type="entry name" value="Inositol_P"/>
    <property type="match status" value="1"/>
</dbReference>
<evidence type="ECO:0000256" key="4">
    <source>
        <dbReference type="ARBA" id="ARBA00022801"/>
    </source>
</evidence>
<comment type="caution">
    <text evidence="7">The sequence shown here is derived from an EMBL/GenBank/DDBJ whole genome shotgun (WGS) entry which is preliminary data.</text>
</comment>
<keyword evidence="8" id="KW-1185">Reference proteome</keyword>
<protein>
    <recommendedName>
        <fullName evidence="9">3'(2'),5'-bisphosphate nucleotidase</fullName>
    </recommendedName>
</protein>
<evidence type="ECO:0000256" key="3">
    <source>
        <dbReference type="ARBA" id="ARBA00022723"/>
    </source>
</evidence>
<dbReference type="SUPFAM" id="SSF56655">
    <property type="entry name" value="Carbohydrate phosphatase"/>
    <property type="match status" value="1"/>
</dbReference>
<feature type="binding site" evidence="6">
    <location>
        <position position="136"/>
    </location>
    <ligand>
        <name>Mg(2+)</name>
        <dbReference type="ChEBI" id="CHEBI:18420"/>
        <label>1</label>
        <note>catalytic</note>
    </ligand>
</feature>
<comment type="cofactor">
    <cofactor evidence="1 6">
        <name>Mg(2+)</name>
        <dbReference type="ChEBI" id="CHEBI:18420"/>
    </cofactor>
</comment>
<evidence type="ECO:0000256" key="1">
    <source>
        <dbReference type="ARBA" id="ARBA00001946"/>
    </source>
</evidence>
<dbReference type="InterPro" id="IPR000760">
    <property type="entry name" value="Inositol_monophosphatase-like"/>
</dbReference>
<dbReference type="PANTHER" id="PTHR43200:SF2">
    <property type="entry name" value="3'(2'),5'-BISPHOSPHATE NUCLEOTIDASE"/>
    <property type="match status" value="1"/>
</dbReference>
<dbReference type="InterPro" id="IPR051090">
    <property type="entry name" value="Inositol_monoP_superfamily"/>
</dbReference>
<keyword evidence="3 6" id="KW-0479">Metal-binding</keyword>
<dbReference type="Gene3D" id="3.30.540.10">
    <property type="entry name" value="Fructose-1,6-Bisphosphatase, subunit A, domain 1"/>
    <property type="match status" value="1"/>
</dbReference>